<dbReference type="PROSITE" id="PS51296">
    <property type="entry name" value="RIESKE"/>
    <property type="match status" value="1"/>
</dbReference>
<protein>
    <submittedName>
        <fullName evidence="6">Ferredoxin</fullName>
    </submittedName>
</protein>
<name>A0A1K0JT65_CUPNE</name>
<dbReference type="Gene3D" id="2.102.10.10">
    <property type="entry name" value="Rieske [2Fe-2S] iron-sulphur domain"/>
    <property type="match status" value="1"/>
</dbReference>
<organism evidence="6">
    <name type="scientific">Cupriavidus necator</name>
    <name type="common">Alcaligenes eutrophus</name>
    <name type="synonym">Ralstonia eutropha</name>
    <dbReference type="NCBI Taxonomy" id="106590"/>
    <lineage>
        <taxon>Bacteria</taxon>
        <taxon>Pseudomonadati</taxon>
        <taxon>Pseudomonadota</taxon>
        <taxon>Betaproteobacteria</taxon>
        <taxon>Burkholderiales</taxon>
        <taxon>Burkholderiaceae</taxon>
        <taxon>Cupriavidus</taxon>
    </lineage>
</organism>
<evidence type="ECO:0000256" key="2">
    <source>
        <dbReference type="ARBA" id="ARBA00022723"/>
    </source>
</evidence>
<dbReference type="EMBL" id="FMSH01000378">
    <property type="protein sequence ID" value="SCU85108.1"/>
    <property type="molecule type" value="Genomic_DNA"/>
</dbReference>
<evidence type="ECO:0000256" key="4">
    <source>
        <dbReference type="ARBA" id="ARBA00023014"/>
    </source>
</evidence>
<dbReference type="CDD" id="cd03528">
    <property type="entry name" value="Rieske_RO_ferredoxin"/>
    <property type="match status" value="1"/>
</dbReference>
<dbReference type="GO" id="GO:0051537">
    <property type="term" value="F:2 iron, 2 sulfur cluster binding"/>
    <property type="evidence" value="ECO:0007669"/>
    <property type="project" value="UniProtKB-KW"/>
</dbReference>
<sequence>MSEWIDVAQAQDFAPGTCRSVDVDGVQVAVFNVGGNYYAIEDLCSHEAEPLCGGDVEGQEVVCPRHGSHFSLLTGEALSPPAYEPVATFPVRVADGKVQVRDERGE</sequence>
<dbReference type="PANTHER" id="PTHR21496:SF23">
    <property type="entry name" value="3-PHENYLPROPIONATE_CINNAMIC ACID DIOXYGENASE FERREDOXIN SUBUNIT"/>
    <property type="match status" value="1"/>
</dbReference>
<dbReference type="Pfam" id="PF00355">
    <property type="entry name" value="Rieske"/>
    <property type="match status" value="1"/>
</dbReference>
<keyword evidence="2" id="KW-0479">Metal-binding</keyword>
<dbReference type="SUPFAM" id="SSF50022">
    <property type="entry name" value="ISP domain"/>
    <property type="match status" value="1"/>
</dbReference>
<feature type="domain" description="Rieske" evidence="5">
    <location>
        <begin position="5"/>
        <end position="100"/>
    </location>
</feature>
<reference evidence="6" key="1">
    <citation type="submission" date="2016-09" db="EMBL/GenBank/DDBJ databases">
        <authorList>
            <person name="Capua I."/>
            <person name="De Benedictis P."/>
            <person name="Joannis T."/>
            <person name="Lombin L.H."/>
            <person name="Cattoli G."/>
        </authorList>
    </citation>
    <scope>NUCLEOTIDE SEQUENCE</scope>
    <source>
        <strain evidence="6">B9</strain>
    </source>
</reference>
<dbReference type="InterPro" id="IPR036922">
    <property type="entry name" value="Rieske_2Fe-2S_sf"/>
</dbReference>
<gene>
    <name evidence="6" type="ORF">CNECB9_4390025</name>
</gene>
<evidence type="ECO:0000256" key="1">
    <source>
        <dbReference type="ARBA" id="ARBA00022714"/>
    </source>
</evidence>
<accession>A0A1K0JT65</accession>
<evidence type="ECO:0000259" key="5">
    <source>
        <dbReference type="PROSITE" id="PS51296"/>
    </source>
</evidence>
<dbReference type="InterPro" id="IPR017941">
    <property type="entry name" value="Rieske_2Fe-2S"/>
</dbReference>
<keyword evidence="1" id="KW-0001">2Fe-2S</keyword>
<evidence type="ECO:0000313" key="6">
    <source>
        <dbReference type="EMBL" id="SCU85108.1"/>
    </source>
</evidence>
<keyword evidence="3" id="KW-0408">Iron</keyword>
<dbReference type="GO" id="GO:0046872">
    <property type="term" value="F:metal ion binding"/>
    <property type="evidence" value="ECO:0007669"/>
    <property type="project" value="UniProtKB-KW"/>
</dbReference>
<keyword evidence="4" id="KW-0411">Iron-sulfur</keyword>
<dbReference type="PANTHER" id="PTHR21496">
    <property type="entry name" value="FERREDOXIN-RELATED"/>
    <property type="match status" value="1"/>
</dbReference>
<proteinExistence type="predicted"/>
<dbReference type="RefSeq" id="WP_340527821.1">
    <property type="nucleotide sequence ID" value="NZ_FMSH01000378.1"/>
</dbReference>
<dbReference type="AlphaFoldDB" id="A0A1K0JT65"/>
<evidence type="ECO:0000256" key="3">
    <source>
        <dbReference type="ARBA" id="ARBA00023004"/>
    </source>
</evidence>